<dbReference type="AlphaFoldDB" id="A0A099J9C6"/>
<dbReference type="Proteomes" id="UP000561726">
    <property type="component" value="Unassembled WGS sequence"/>
</dbReference>
<name>A0A099J9C6_9MICO</name>
<evidence type="ECO:0000313" key="3">
    <source>
        <dbReference type="Proteomes" id="UP000029864"/>
    </source>
</evidence>
<dbReference type="eggNOG" id="ENOG50320VB">
    <property type="taxonomic scope" value="Bacteria"/>
</dbReference>
<dbReference type="EMBL" id="JPXF01000038">
    <property type="protein sequence ID" value="KGJ74660.1"/>
    <property type="molecule type" value="Genomic_DNA"/>
</dbReference>
<reference evidence="2 4" key="2">
    <citation type="submission" date="2020-08" db="EMBL/GenBank/DDBJ databases">
        <title>Sequencing the genomes of 1000 actinobacteria strains.</title>
        <authorList>
            <person name="Klenk H.-P."/>
        </authorList>
    </citation>
    <scope>NUCLEOTIDE SEQUENCE [LARGE SCALE GENOMIC DNA]</scope>
    <source>
        <strain evidence="2 4">DSM 21065</strain>
    </source>
</reference>
<dbReference type="Proteomes" id="UP000029864">
    <property type="component" value="Unassembled WGS sequence"/>
</dbReference>
<proteinExistence type="predicted"/>
<sequence>MALDAFPTRVLLMQEYGCFPLWDRSPSPDRRVGPFDPGNLGLSAALEARLTAWNGLFEQHMGSTFEWPSPEEQLAFLVQGHLLAGEVQAELGISVLVLYPEDDAALSRVPAGAAPVPNSNVVLCHGPALDRARAPHDVTTVTGVQGVMGPLGPGSRFVPRPSIAEQMQRMPDSEFDALTRGADISRHVWKLGQLPTRILLEAQEHGMPLLDRTPLLERPSDRVDAAVLGLPEALVRRLRNWSARWWPEAPRDLRYLVDGHTLAAEVHEAVGSQVTVLFPEADEQRSLPSIEVKVLVDRLRARQPTPPPVPLHPDPSHRL</sequence>
<evidence type="ECO:0000313" key="2">
    <source>
        <dbReference type="EMBL" id="MBB5640031.1"/>
    </source>
</evidence>
<comment type="caution">
    <text evidence="1">The sequence shown here is derived from an EMBL/GenBank/DDBJ whole genome shotgun (WGS) entry which is preliminary data.</text>
</comment>
<organism evidence="1 3">
    <name type="scientific">Cryobacterium roopkundense</name>
    <dbReference type="NCBI Taxonomy" id="1001240"/>
    <lineage>
        <taxon>Bacteria</taxon>
        <taxon>Bacillati</taxon>
        <taxon>Actinomycetota</taxon>
        <taxon>Actinomycetes</taxon>
        <taxon>Micrococcales</taxon>
        <taxon>Microbacteriaceae</taxon>
        <taxon>Cryobacterium</taxon>
    </lineage>
</organism>
<evidence type="ECO:0000313" key="1">
    <source>
        <dbReference type="EMBL" id="KGJ74660.1"/>
    </source>
</evidence>
<dbReference type="RefSeq" id="WP_035836640.1">
    <property type="nucleotide sequence ID" value="NZ_JACHBQ010000001.1"/>
</dbReference>
<dbReference type="OrthoDB" id="4409815at2"/>
<dbReference type="EMBL" id="JACHBQ010000001">
    <property type="protein sequence ID" value="MBB5640031.1"/>
    <property type="molecule type" value="Genomic_DNA"/>
</dbReference>
<reference evidence="1 3" key="1">
    <citation type="submission" date="2014-08" db="EMBL/GenBank/DDBJ databases">
        <authorList>
            <person name="Sisinthy S."/>
        </authorList>
    </citation>
    <scope>NUCLEOTIDE SEQUENCE [LARGE SCALE GENOMIC DNA]</scope>
    <source>
        <strain evidence="1 3">RuG17</strain>
    </source>
</reference>
<protein>
    <submittedName>
        <fullName evidence="1">Uncharacterized protein</fullName>
    </submittedName>
</protein>
<gene>
    <name evidence="2" type="ORF">BJ997_000579</name>
    <name evidence="1" type="ORF">GY21_10305</name>
</gene>
<evidence type="ECO:0000313" key="4">
    <source>
        <dbReference type="Proteomes" id="UP000561726"/>
    </source>
</evidence>
<keyword evidence="3" id="KW-1185">Reference proteome</keyword>
<accession>A0A099J9C6</accession>